<evidence type="ECO:0000256" key="2">
    <source>
        <dbReference type="ARBA" id="ARBA00022741"/>
    </source>
</evidence>
<dbReference type="InterPro" id="IPR050496">
    <property type="entry name" value="SNF2_RAD54_helicase_repair"/>
</dbReference>
<gene>
    <name evidence="9" type="ORF">B0A50_08295</name>
</gene>
<dbReference type="SMART" id="SM00490">
    <property type="entry name" value="HELICc"/>
    <property type="match status" value="1"/>
</dbReference>
<accession>A0A4U0TLK4</accession>
<feature type="compositionally biased region" description="Basic residues" evidence="6">
    <location>
        <begin position="111"/>
        <end position="130"/>
    </location>
</feature>
<dbReference type="Gene3D" id="3.40.50.10810">
    <property type="entry name" value="Tandem AAA-ATPase domain"/>
    <property type="match status" value="1"/>
</dbReference>
<dbReference type="FunFam" id="3.40.50.10810:FF:000019">
    <property type="entry name" value="DNA excision repair protein ERCC-6-like 2 isoform X1"/>
    <property type="match status" value="1"/>
</dbReference>
<dbReference type="InterPro" id="IPR049730">
    <property type="entry name" value="SNF2/RAD54-like_C"/>
</dbReference>
<dbReference type="Pfam" id="PF14773">
    <property type="entry name" value="VIGSSK"/>
    <property type="match status" value="1"/>
</dbReference>
<reference evidence="9 10" key="1">
    <citation type="submission" date="2017-03" db="EMBL/GenBank/DDBJ databases">
        <title>Genomes of endolithic fungi from Antarctica.</title>
        <authorList>
            <person name="Coleine C."/>
            <person name="Masonjones S."/>
            <person name="Stajich J.E."/>
        </authorList>
    </citation>
    <scope>NUCLEOTIDE SEQUENCE [LARGE SCALE GENOMIC DNA]</scope>
    <source>
        <strain evidence="9 10">CCFEE 6315</strain>
    </source>
</reference>
<dbReference type="CDD" id="cd18793">
    <property type="entry name" value="SF2_C_SNF"/>
    <property type="match status" value="1"/>
</dbReference>
<evidence type="ECO:0000256" key="3">
    <source>
        <dbReference type="ARBA" id="ARBA00022801"/>
    </source>
</evidence>
<feature type="region of interest" description="Disordered" evidence="6">
    <location>
        <begin position="1"/>
        <end position="42"/>
    </location>
</feature>
<feature type="region of interest" description="Disordered" evidence="6">
    <location>
        <begin position="64"/>
        <end position="172"/>
    </location>
</feature>
<comment type="caution">
    <text evidence="9">The sequence shown here is derived from an EMBL/GenBank/DDBJ whole genome shotgun (WGS) entry which is preliminary data.</text>
</comment>
<feature type="domain" description="Helicase ATP-binding" evidence="7">
    <location>
        <begin position="268"/>
        <end position="451"/>
    </location>
</feature>
<evidence type="ECO:0000256" key="5">
    <source>
        <dbReference type="ARBA" id="ARBA00023242"/>
    </source>
</evidence>
<dbReference type="InterPro" id="IPR014001">
    <property type="entry name" value="Helicase_ATP-bd"/>
</dbReference>
<name>A0A4U0TLK4_9PEZI</name>
<dbReference type="InterPro" id="IPR000330">
    <property type="entry name" value="SNF2_N"/>
</dbReference>
<dbReference type="GO" id="GO:0016787">
    <property type="term" value="F:hydrolase activity"/>
    <property type="evidence" value="ECO:0007669"/>
    <property type="project" value="UniProtKB-KW"/>
</dbReference>
<dbReference type="PANTHER" id="PTHR45629:SF7">
    <property type="entry name" value="DNA EXCISION REPAIR PROTEIN ERCC-6-RELATED"/>
    <property type="match status" value="1"/>
</dbReference>
<dbReference type="PROSITE" id="PS51194">
    <property type="entry name" value="HELICASE_CTER"/>
    <property type="match status" value="1"/>
</dbReference>
<evidence type="ECO:0000259" key="7">
    <source>
        <dbReference type="PROSITE" id="PS51192"/>
    </source>
</evidence>
<feature type="domain" description="Helicase C-terminal" evidence="8">
    <location>
        <begin position="646"/>
        <end position="800"/>
    </location>
</feature>
<feature type="compositionally biased region" description="Basic and acidic residues" evidence="6">
    <location>
        <begin position="84"/>
        <end position="98"/>
    </location>
</feature>
<evidence type="ECO:0000256" key="6">
    <source>
        <dbReference type="SAM" id="MobiDB-lite"/>
    </source>
</evidence>
<evidence type="ECO:0000256" key="4">
    <source>
        <dbReference type="ARBA" id="ARBA00022840"/>
    </source>
</evidence>
<feature type="compositionally biased region" description="Basic and acidic residues" evidence="6">
    <location>
        <begin position="1"/>
        <end position="22"/>
    </location>
</feature>
<dbReference type="InterPro" id="IPR038718">
    <property type="entry name" value="SNF2-like_sf"/>
</dbReference>
<feature type="compositionally biased region" description="Acidic residues" evidence="6">
    <location>
        <begin position="24"/>
        <end position="36"/>
    </location>
</feature>
<protein>
    <submittedName>
        <fullName evidence="9">Uncharacterized protein</fullName>
    </submittedName>
</protein>
<dbReference type="InterPro" id="IPR001650">
    <property type="entry name" value="Helicase_C-like"/>
</dbReference>
<keyword evidence="5" id="KW-0539">Nucleus</keyword>
<dbReference type="Pfam" id="PF00176">
    <property type="entry name" value="SNF2-rel_dom"/>
    <property type="match status" value="1"/>
</dbReference>
<dbReference type="Proteomes" id="UP000308549">
    <property type="component" value="Unassembled WGS sequence"/>
</dbReference>
<feature type="region of interest" description="Disordered" evidence="6">
    <location>
        <begin position="963"/>
        <end position="999"/>
    </location>
</feature>
<sequence length="1065" mass="120538">MSGRRLERPPAPRLTLEERVNIVEDGDSQSDSDDLDMVPRQRRREVNLDDYIDSFAETVGDVVEVSSDSEEAPLAATSAKRKRTTDGAERLEGERIAFDDEESDDAAYNKFKQRKNDKRKKALAATKKAKTTAAKGSLVGRRPTTVIPLKDGSGKRKRGEQVYGQDEDEDDAGMEWTLPDYLQTRHRTRDERREKLGQAGLRFPPSYDDVDFSDDDRLEHLAERPKLPDAMLQREYEDIHLPLSLGVIPAPIAQYLRPYQIEGADFLNRHFLFQEGCILGDDMGLGKTIQVIAFLTAAFGKTGDERDGKRMRKIRRLGDGDRHWYPRILMVLPGGLLQNWKNELDRWGWWETMEYHGTIDKKQKALAAAQTGRLEIMLTTYTTYRMNESEINGVRWDCCITDESHTIKELKSDITQALNKVNALCRIAMTGTAIQNKYEELWTLLNWTNPGRFGPMSNWKQLICLPLKFGQSHDATYSQLAKARRTATKLVQNLLPPFFLRRTKDLIKDQLPKKSDRVVFCPLTDTQAEAYDNFCDSEVVRIIREASDPCPCGSGKKSGWCCFTHAEVRGEMMKWQHFVFPALVTLQKLANHVALLLPPGEADKEQHDKELEKLQTALPQSWKDLYRERDSIKHFANQEFCGKWRVLKKLLKLWYENGDKVLVFSHSVRLLKMLGLLFKSTTSYNVSYLDGSMSYPDRQTAVDDFNSDEGQFVFLISTKAGGVGLNITSANKVVVVDPNWNPAYDLQAQDRAYRIGQTRDVEVFRLISRGTVEEIVYARQIYKQQQANIGYNASNERRYFKGVQDQKEMKGEIFGLKNLFAPISENVVLQQIVNKTNVAETRAGVEIAGLDLEANPSDNEDENADTGATTPALLTEVKEEDAMSELAASIIDAPASRRRKTQAAVTKRKRDPVAAILASVGVEYTHENAQVIGTSKIETKISSRAQKAGVDLDYNQDRAFATQHASQTDANGGGGKDHEGLRASAGEGNEVVGDEDGDGSGRIHYRYRPALDVRKRQFCSMARLFGYEDVAEFGLVVEGWTQGQRRECLEAFYRKRRGRLAEERG</sequence>
<keyword evidence="2" id="KW-0547">Nucleotide-binding</keyword>
<dbReference type="PANTHER" id="PTHR45629">
    <property type="entry name" value="SNF2/RAD54 FAMILY MEMBER"/>
    <property type="match status" value="1"/>
</dbReference>
<evidence type="ECO:0000256" key="1">
    <source>
        <dbReference type="ARBA" id="ARBA00004123"/>
    </source>
</evidence>
<evidence type="ECO:0000259" key="8">
    <source>
        <dbReference type="PROSITE" id="PS51194"/>
    </source>
</evidence>
<dbReference type="Pfam" id="PF25806">
    <property type="entry name" value="RHH_ERCC6L2"/>
    <property type="match status" value="1"/>
</dbReference>
<dbReference type="EMBL" id="NAJL01000070">
    <property type="protein sequence ID" value="TKA22606.1"/>
    <property type="molecule type" value="Genomic_DNA"/>
</dbReference>
<keyword evidence="10" id="KW-1185">Reference proteome</keyword>
<dbReference type="OrthoDB" id="413460at2759"/>
<dbReference type="AlphaFoldDB" id="A0A4U0TLK4"/>
<evidence type="ECO:0000313" key="10">
    <source>
        <dbReference type="Proteomes" id="UP000308549"/>
    </source>
</evidence>
<dbReference type="Pfam" id="PF00271">
    <property type="entry name" value="Helicase_C"/>
    <property type="match status" value="1"/>
</dbReference>
<dbReference type="GO" id="GO:0005524">
    <property type="term" value="F:ATP binding"/>
    <property type="evidence" value="ECO:0007669"/>
    <property type="project" value="InterPro"/>
</dbReference>
<evidence type="ECO:0000313" key="9">
    <source>
        <dbReference type="EMBL" id="TKA22606.1"/>
    </source>
</evidence>
<dbReference type="Gene3D" id="3.40.50.300">
    <property type="entry name" value="P-loop containing nucleotide triphosphate hydrolases"/>
    <property type="match status" value="1"/>
</dbReference>
<comment type="subcellular location">
    <subcellularLocation>
        <location evidence="1">Nucleus</location>
    </subcellularLocation>
</comment>
<proteinExistence type="predicted"/>
<organism evidence="9 10">
    <name type="scientific">Salinomyces thailandicus</name>
    <dbReference type="NCBI Taxonomy" id="706561"/>
    <lineage>
        <taxon>Eukaryota</taxon>
        <taxon>Fungi</taxon>
        <taxon>Dikarya</taxon>
        <taxon>Ascomycota</taxon>
        <taxon>Pezizomycotina</taxon>
        <taxon>Dothideomycetes</taxon>
        <taxon>Dothideomycetidae</taxon>
        <taxon>Mycosphaerellales</taxon>
        <taxon>Teratosphaeriaceae</taxon>
        <taxon>Salinomyces</taxon>
    </lineage>
</organism>
<dbReference type="GO" id="GO:0005634">
    <property type="term" value="C:nucleus"/>
    <property type="evidence" value="ECO:0007669"/>
    <property type="project" value="UniProtKB-SubCell"/>
</dbReference>
<keyword evidence="3" id="KW-0378">Hydrolase</keyword>
<dbReference type="InterPro" id="IPR057931">
    <property type="entry name" value="RHH_ERCC6L2"/>
</dbReference>
<keyword evidence="4" id="KW-0067">ATP-binding</keyword>
<dbReference type="PROSITE" id="PS51192">
    <property type="entry name" value="HELICASE_ATP_BIND_1"/>
    <property type="match status" value="1"/>
</dbReference>
<dbReference type="InterPro" id="IPR027417">
    <property type="entry name" value="P-loop_NTPase"/>
</dbReference>
<dbReference type="SMART" id="SM00487">
    <property type="entry name" value="DEXDc"/>
    <property type="match status" value="1"/>
</dbReference>
<dbReference type="SUPFAM" id="SSF52540">
    <property type="entry name" value="P-loop containing nucleoside triphosphate hydrolases"/>
    <property type="match status" value="2"/>
</dbReference>
<dbReference type="InterPro" id="IPR029256">
    <property type="entry name" value="Heliccase-ass-bd"/>
</dbReference>